<keyword evidence="8" id="KW-0418">Kinase</keyword>
<dbReference type="FunFam" id="1.10.510.10:FF:000202">
    <property type="entry name" value="Dual specificity testis-specific protein kinase 2"/>
    <property type="match status" value="1"/>
</dbReference>
<dbReference type="PROSITE" id="PS00109">
    <property type="entry name" value="PROTEIN_KINASE_TYR"/>
    <property type="match status" value="1"/>
</dbReference>
<dbReference type="GO" id="GO:0004712">
    <property type="term" value="F:protein serine/threonine/tyrosine kinase activity"/>
    <property type="evidence" value="ECO:0007669"/>
    <property type="project" value="UniProtKB-EC"/>
</dbReference>
<dbReference type="GO" id="GO:0030036">
    <property type="term" value="P:actin cytoskeleton organization"/>
    <property type="evidence" value="ECO:0007669"/>
    <property type="project" value="TreeGrafter"/>
</dbReference>
<evidence type="ECO:0000256" key="8">
    <source>
        <dbReference type="ARBA" id="ARBA00022777"/>
    </source>
</evidence>
<reference evidence="16" key="2">
    <citation type="submission" date="2024-04" db="UniProtKB">
        <authorList>
            <consortium name="Ensembl"/>
        </authorList>
    </citation>
    <scope>IDENTIFICATION</scope>
</reference>
<feature type="domain" description="Protein kinase" evidence="15">
    <location>
        <begin position="1"/>
        <end position="260"/>
    </location>
</feature>
<feature type="region of interest" description="Disordered" evidence="14">
    <location>
        <begin position="505"/>
        <end position="542"/>
    </location>
</feature>
<dbReference type="Gene3D" id="3.30.200.20">
    <property type="entry name" value="Phosphorylase Kinase, domain 1"/>
    <property type="match status" value="1"/>
</dbReference>
<comment type="cofactor">
    <cofactor evidence="2">
        <name>Mg(2+)</name>
        <dbReference type="ChEBI" id="CHEBI:18420"/>
    </cofactor>
</comment>
<evidence type="ECO:0000256" key="4">
    <source>
        <dbReference type="ARBA" id="ARBA00013203"/>
    </source>
</evidence>
<evidence type="ECO:0000256" key="10">
    <source>
        <dbReference type="ARBA" id="ARBA00023211"/>
    </source>
</evidence>
<keyword evidence="5" id="KW-0723">Serine/threonine-protein kinase</keyword>
<evidence type="ECO:0000256" key="7">
    <source>
        <dbReference type="ARBA" id="ARBA00022741"/>
    </source>
</evidence>
<dbReference type="InParanoid" id="G3Q5X2"/>
<organism evidence="16">
    <name type="scientific">Gasterosteus aculeatus</name>
    <name type="common">Three-spined stickleback</name>
    <dbReference type="NCBI Taxonomy" id="69293"/>
    <lineage>
        <taxon>Eukaryota</taxon>
        <taxon>Metazoa</taxon>
        <taxon>Chordata</taxon>
        <taxon>Craniata</taxon>
        <taxon>Vertebrata</taxon>
        <taxon>Euteleostomi</taxon>
        <taxon>Actinopterygii</taxon>
        <taxon>Neopterygii</taxon>
        <taxon>Teleostei</taxon>
        <taxon>Neoteleostei</taxon>
        <taxon>Acanthomorphata</taxon>
        <taxon>Eupercaria</taxon>
        <taxon>Perciformes</taxon>
        <taxon>Cottioidei</taxon>
        <taxon>Gasterosteales</taxon>
        <taxon>Gasterosteidae</taxon>
        <taxon>Gasterosteus</taxon>
    </lineage>
</organism>
<dbReference type="SUPFAM" id="SSF56112">
    <property type="entry name" value="Protein kinase-like (PK-like)"/>
    <property type="match status" value="1"/>
</dbReference>
<evidence type="ECO:0000256" key="6">
    <source>
        <dbReference type="ARBA" id="ARBA00022679"/>
    </source>
</evidence>
<keyword evidence="9" id="KW-0067">ATP-binding</keyword>
<keyword evidence="7" id="KW-0547">Nucleotide-binding</keyword>
<evidence type="ECO:0000256" key="2">
    <source>
        <dbReference type="ARBA" id="ARBA00001946"/>
    </source>
</evidence>
<proteinExistence type="inferred from homology"/>
<comment type="similarity">
    <text evidence="3">Belongs to the protein kinase superfamily. TKL Ser/Thr protein kinase family.</text>
</comment>
<dbReference type="InterPro" id="IPR001245">
    <property type="entry name" value="Ser-Thr/Tyr_kinase_cat_dom"/>
</dbReference>
<comment type="catalytic activity">
    <reaction evidence="11">
        <text>L-seryl-[protein] + ATP = O-phospho-L-seryl-[protein] + ADP + H(+)</text>
        <dbReference type="Rhea" id="RHEA:17989"/>
        <dbReference type="Rhea" id="RHEA-COMP:9863"/>
        <dbReference type="Rhea" id="RHEA-COMP:11604"/>
        <dbReference type="ChEBI" id="CHEBI:15378"/>
        <dbReference type="ChEBI" id="CHEBI:29999"/>
        <dbReference type="ChEBI" id="CHEBI:30616"/>
        <dbReference type="ChEBI" id="CHEBI:83421"/>
        <dbReference type="ChEBI" id="CHEBI:456216"/>
        <dbReference type="EC" id="2.7.12.1"/>
    </reaction>
</comment>
<evidence type="ECO:0000256" key="14">
    <source>
        <dbReference type="SAM" id="MobiDB-lite"/>
    </source>
</evidence>
<evidence type="ECO:0000256" key="12">
    <source>
        <dbReference type="ARBA" id="ARBA00049308"/>
    </source>
</evidence>
<dbReference type="InterPro" id="IPR050940">
    <property type="entry name" value="Actin_reg-Ser/Thr_kinase"/>
</dbReference>
<dbReference type="InterPro" id="IPR008266">
    <property type="entry name" value="Tyr_kinase_AS"/>
</dbReference>
<reference evidence="16" key="1">
    <citation type="submission" date="2006-01" db="EMBL/GenBank/DDBJ databases">
        <authorList>
            <person name="Lindblad-Toh K."/>
            <person name="Mauceli E."/>
            <person name="Grabherr M."/>
            <person name="Chang J.L."/>
            <person name="Lander E.S."/>
        </authorList>
    </citation>
    <scope>NUCLEOTIDE SEQUENCE [LARGE SCALE GENOMIC DNA]</scope>
</reference>
<dbReference type="AlphaFoldDB" id="G3Q5X2"/>
<feature type="compositionally biased region" description="Low complexity" evidence="14">
    <location>
        <begin position="456"/>
        <end position="471"/>
    </location>
</feature>
<accession>G3Q5X2</accession>
<dbReference type="FunCoup" id="G3Q5X2">
    <property type="interactions" value="48"/>
</dbReference>
<feature type="compositionally biased region" description="Basic and acidic residues" evidence="14">
    <location>
        <begin position="275"/>
        <end position="285"/>
    </location>
</feature>
<comment type="cofactor">
    <cofactor evidence="1">
        <name>Mn(2+)</name>
        <dbReference type="ChEBI" id="CHEBI:29035"/>
    </cofactor>
</comment>
<dbReference type="PRINTS" id="PR00109">
    <property type="entry name" value="TYRKINASE"/>
</dbReference>
<dbReference type="PANTHER" id="PTHR46485:SF3">
    <property type="entry name" value="DUAL SPECIFICITY TESTIS-SPECIFIC PROTEIN KINASE 1"/>
    <property type="match status" value="1"/>
</dbReference>
<dbReference type="PROSITE" id="PS50011">
    <property type="entry name" value="PROTEIN_KINASE_DOM"/>
    <property type="match status" value="1"/>
</dbReference>
<comment type="catalytic activity">
    <reaction evidence="12">
        <text>L-threonyl-[protein] + ATP = O-phospho-L-threonyl-[protein] + ADP + H(+)</text>
        <dbReference type="Rhea" id="RHEA:46608"/>
        <dbReference type="Rhea" id="RHEA-COMP:11060"/>
        <dbReference type="Rhea" id="RHEA-COMP:11605"/>
        <dbReference type="ChEBI" id="CHEBI:15378"/>
        <dbReference type="ChEBI" id="CHEBI:30013"/>
        <dbReference type="ChEBI" id="CHEBI:30616"/>
        <dbReference type="ChEBI" id="CHEBI:61977"/>
        <dbReference type="ChEBI" id="CHEBI:456216"/>
        <dbReference type="EC" id="2.7.12.1"/>
    </reaction>
</comment>
<dbReference type="GO" id="GO:0005524">
    <property type="term" value="F:ATP binding"/>
    <property type="evidence" value="ECO:0007669"/>
    <property type="project" value="UniProtKB-KW"/>
</dbReference>
<dbReference type="GO" id="GO:0046872">
    <property type="term" value="F:metal ion binding"/>
    <property type="evidence" value="ECO:0007669"/>
    <property type="project" value="UniProtKB-KW"/>
</dbReference>
<dbReference type="Ensembl" id="ENSGACT00000025327.1">
    <property type="protein sequence ID" value="ENSGACP00000025278.1"/>
    <property type="gene ID" value="ENSGACG00000019117.1"/>
</dbReference>
<dbReference type="GO" id="GO:0004674">
    <property type="term" value="F:protein serine/threonine kinase activity"/>
    <property type="evidence" value="ECO:0007669"/>
    <property type="project" value="UniProtKB-KW"/>
</dbReference>
<dbReference type="Gene3D" id="1.10.510.10">
    <property type="entry name" value="Transferase(Phosphotransferase) domain 1"/>
    <property type="match status" value="1"/>
</dbReference>
<evidence type="ECO:0000256" key="11">
    <source>
        <dbReference type="ARBA" id="ARBA00049003"/>
    </source>
</evidence>
<feature type="region of interest" description="Disordered" evidence="14">
    <location>
        <begin position="272"/>
        <end position="307"/>
    </location>
</feature>
<evidence type="ECO:0000313" key="16">
    <source>
        <dbReference type="Ensembl" id="ENSGACP00000025278.1"/>
    </source>
</evidence>
<dbReference type="InterPro" id="IPR011009">
    <property type="entry name" value="Kinase-like_dom_sf"/>
</dbReference>
<dbReference type="GO" id="GO:0051496">
    <property type="term" value="P:positive regulation of stress fiber assembly"/>
    <property type="evidence" value="ECO:0007669"/>
    <property type="project" value="TreeGrafter"/>
</dbReference>
<feature type="compositionally biased region" description="Polar residues" evidence="14">
    <location>
        <begin position="409"/>
        <end position="430"/>
    </location>
</feature>
<comment type="catalytic activity">
    <reaction evidence="13">
        <text>L-tyrosyl-[protein] + ATP = O-phospho-L-tyrosyl-[protein] + ADP + H(+)</text>
        <dbReference type="Rhea" id="RHEA:10596"/>
        <dbReference type="Rhea" id="RHEA-COMP:10136"/>
        <dbReference type="Rhea" id="RHEA-COMP:20101"/>
        <dbReference type="ChEBI" id="CHEBI:15378"/>
        <dbReference type="ChEBI" id="CHEBI:30616"/>
        <dbReference type="ChEBI" id="CHEBI:46858"/>
        <dbReference type="ChEBI" id="CHEBI:61978"/>
        <dbReference type="ChEBI" id="CHEBI:456216"/>
        <dbReference type="EC" id="2.7.12.1"/>
    </reaction>
</comment>
<evidence type="ECO:0000256" key="5">
    <source>
        <dbReference type="ARBA" id="ARBA00022527"/>
    </source>
</evidence>
<dbReference type="eggNOG" id="ENOG502QTCP">
    <property type="taxonomic scope" value="Eukaryota"/>
</dbReference>
<dbReference type="PANTHER" id="PTHR46485">
    <property type="entry name" value="LIM DOMAIN KINASE 1"/>
    <property type="match status" value="1"/>
</dbReference>
<dbReference type="GO" id="GO:0005737">
    <property type="term" value="C:cytoplasm"/>
    <property type="evidence" value="ECO:0007669"/>
    <property type="project" value="TreeGrafter"/>
</dbReference>
<evidence type="ECO:0000256" key="9">
    <source>
        <dbReference type="ARBA" id="ARBA00022840"/>
    </source>
</evidence>
<sequence>QVQHRVSGQVMALKMNILASNKANMLREVQLMNRLSHPNILRFIGVCVHEGQLHALTEYINGGNLEQLLGSDVHLSWSVRITLALGVARGLQYLHSKGIFHRDLTSKNCLVRWEGCVCSAIVGDLGLAEKIPDYSEEEDQEPLAVVGSPYWMAPEVLRGELYNEKVDVFAYGIILCEIIARTQADPDVLPRTVDFGLDEANFQEMAGDCPPHFLELAFTCCNMNSKLRPSFSQIVVELESRQAERKRRAELTVKAVSPTICPLRRRSLCLPSDPRLSRSKSDMLHPLDTPPPGTTATPARVNPFSHRADLKGGKIKLFDTPSKSVISLTFTLPPPPDCNDPAGSEGDSSELPRRHRRCHSLPCTPPPHLTSAPSSVLTEESEPMDCTSSPNTQDSASSPHSELSPAPAHSSTPRQSSNPPLSNGWGSAISNGPPCLPPLSLDNWAGAPRPPPPPTTTTVTTRPPATPAARPRSAEEVLSCPGCCLAGLRFPSLCLRAPPRRNPYKNLNGDGAASRGLLGPPPSPTPTAASLEPGLALPGAQT</sequence>
<dbReference type="STRING" id="69293.ENSGACP00000025278"/>
<evidence type="ECO:0000256" key="3">
    <source>
        <dbReference type="ARBA" id="ARBA00005843"/>
    </source>
</evidence>
<name>G3Q5X2_GASAC</name>
<keyword evidence="6" id="KW-0808">Transferase</keyword>
<feature type="compositionally biased region" description="Polar residues" evidence="14">
    <location>
        <begin position="386"/>
        <end position="401"/>
    </location>
</feature>
<protein>
    <recommendedName>
        <fullName evidence="4">dual-specificity kinase</fullName>
        <ecNumber evidence="4">2.7.12.1</ecNumber>
    </recommendedName>
</protein>
<dbReference type="OMA" id="LVRWEGC"/>
<evidence type="ECO:0000259" key="15">
    <source>
        <dbReference type="PROSITE" id="PS50011"/>
    </source>
</evidence>
<dbReference type="Bgee" id="ENSGACG00000019117">
    <property type="expression patterns" value="Expressed in intestinal epithelial cell and 10 other cell types or tissues"/>
</dbReference>
<keyword evidence="10" id="KW-0464">Manganese</keyword>
<gene>
    <name evidence="16" type="primary">TESK1</name>
</gene>
<evidence type="ECO:0000256" key="13">
    <source>
        <dbReference type="ARBA" id="ARBA00051680"/>
    </source>
</evidence>
<evidence type="ECO:0000256" key="1">
    <source>
        <dbReference type="ARBA" id="ARBA00001936"/>
    </source>
</evidence>
<dbReference type="OrthoDB" id="20134at2759"/>
<dbReference type="EC" id="2.7.12.1" evidence="4"/>
<dbReference type="CDD" id="cd22541">
    <property type="entry name" value="SP5_N"/>
    <property type="match status" value="1"/>
</dbReference>
<dbReference type="GO" id="GO:0005634">
    <property type="term" value="C:nucleus"/>
    <property type="evidence" value="ECO:0007669"/>
    <property type="project" value="TreeGrafter"/>
</dbReference>
<dbReference type="InterPro" id="IPR000719">
    <property type="entry name" value="Prot_kinase_dom"/>
</dbReference>
<feature type="region of interest" description="Disordered" evidence="14">
    <location>
        <begin position="328"/>
        <end position="476"/>
    </location>
</feature>
<dbReference type="Pfam" id="PF07714">
    <property type="entry name" value="PK_Tyr_Ser-Thr"/>
    <property type="match status" value="1"/>
</dbReference>